<dbReference type="Pfam" id="PF00484">
    <property type="entry name" value="Pro_CA"/>
    <property type="match status" value="1"/>
</dbReference>
<dbReference type="EMBL" id="GEDC01000827">
    <property type="protein sequence ID" value="JAS36471.1"/>
    <property type="molecule type" value="Transcribed_RNA"/>
</dbReference>
<evidence type="ECO:0000313" key="11">
    <source>
        <dbReference type="EMBL" id="JAS36471.1"/>
    </source>
</evidence>
<comment type="similarity">
    <text evidence="2 8">Belongs to the beta-class carbonic anhydrase family.</text>
</comment>
<dbReference type="EC" id="4.2.1.1" evidence="8"/>
<evidence type="ECO:0000256" key="5">
    <source>
        <dbReference type="ARBA" id="ARBA00023239"/>
    </source>
</evidence>
<evidence type="ECO:0000256" key="7">
    <source>
        <dbReference type="PIRSR" id="PIRSR601765-1"/>
    </source>
</evidence>
<name>A0A1B6DAJ7_9HEMI</name>
<dbReference type="InterPro" id="IPR036874">
    <property type="entry name" value="Carbonic_anhydrase_sf"/>
</dbReference>
<keyword evidence="3 7" id="KW-0479">Metal-binding</keyword>
<evidence type="ECO:0000256" key="6">
    <source>
        <dbReference type="ARBA" id="ARBA00048348"/>
    </source>
</evidence>
<dbReference type="PANTHER" id="PTHR11002:SF76">
    <property type="entry name" value="CARBONIC ANHYDRASE"/>
    <property type="match status" value="1"/>
</dbReference>
<comment type="cofactor">
    <cofactor evidence="7">
        <name>Zn(2+)</name>
        <dbReference type="ChEBI" id="CHEBI:29105"/>
    </cofactor>
    <text evidence="7">Binds 1 zinc ion per subunit.</text>
</comment>
<keyword evidence="4 7" id="KW-0862">Zinc</keyword>
<evidence type="ECO:0000256" key="8">
    <source>
        <dbReference type="RuleBase" id="RU003956"/>
    </source>
</evidence>
<dbReference type="EMBL" id="GEDC01014577">
    <property type="protein sequence ID" value="JAS22721.1"/>
    <property type="molecule type" value="Transcribed_RNA"/>
</dbReference>
<dbReference type="FunFam" id="3.40.1050.10:FF:000007">
    <property type="entry name" value="Carbonic anhydrase"/>
    <property type="match status" value="1"/>
</dbReference>
<protein>
    <recommendedName>
        <fullName evidence="8">Carbonic anhydrase</fullName>
        <ecNumber evidence="8">4.2.1.1</ecNumber>
    </recommendedName>
    <alternativeName>
        <fullName evidence="8">Carbonate dehydratase</fullName>
    </alternativeName>
</protein>
<feature type="binding site" evidence="7">
    <location>
        <position position="102"/>
    </location>
    <ligand>
        <name>Zn(2+)</name>
        <dbReference type="ChEBI" id="CHEBI:29105"/>
    </ligand>
</feature>
<dbReference type="SMART" id="SM00947">
    <property type="entry name" value="Pro_CA"/>
    <property type="match status" value="1"/>
</dbReference>
<dbReference type="Gene3D" id="3.40.1050.10">
    <property type="entry name" value="Carbonic anhydrase"/>
    <property type="match status" value="1"/>
</dbReference>
<dbReference type="SUPFAM" id="SSF53056">
    <property type="entry name" value="beta-carbonic anhydrase, cab"/>
    <property type="match status" value="1"/>
</dbReference>
<sequence>MDRILRGIMQYRRTDRLTMVKQFEKVRDNPTPKAVFFTCMDSRMIPTRFTETNVGDMFVVRNAGNLIPHSHHFLDEYTTNEPAALELGCVINDIRHIIVCGHSDCKAMNLLYKLRDEEFASLDNRRISPLKAWLCTHANSSLEKFEQLEVGGYQNPLIFQSETPMRKFVAYIDHENRFSLEDKLSQINCLQQLQNIASYGFLKKRLETHQLHIHALWFDIYSGDIFYFSRQSKRFVEINEETVDKLTTEVISILLLLLPPRGGLGGGADGRKGGEE</sequence>
<dbReference type="EMBL" id="GEDC01007228">
    <property type="protein sequence ID" value="JAS30070.1"/>
    <property type="molecule type" value="Transcribed_RNA"/>
</dbReference>
<feature type="binding site" evidence="7">
    <location>
        <position position="105"/>
    </location>
    <ligand>
        <name>Zn(2+)</name>
        <dbReference type="ChEBI" id="CHEBI:29105"/>
    </ligand>
</feature>
<feature type="binding site" evidence="7">
    <location>
        <position position="41"/>
    </location>
    <ligand>
        <name>Zn(2+)</name>
        <dbReference type="ChEBI" id="CHEBI:29105"/>
    </ligand>
</feature>
<reference evidence="9" key="1">
    <citation type="submission" date="2015-12" db="EMBL/GenBank/DDBJ databases">
        <title>De novo transcriptome assembly of four potential Pierce s Disease insect vectors from Arizona vineyards.</title>
        <authorList>
            <person name="Tassone E.E."/>
        </authorList>
    </citation>
    <scope>NUCLEOTIDE SEQUENCE</scope>
</reference>
<comment type="function">
    <text evidence="1 8">Reversible hydration of carbon dioxide.</text>
</comment>
<feature type="binding site" evidence="7">
    <location>
        <position position="39"/>
    </location>
    <ligand>
        <name>Zn(2+)</name>
        <dbReference type="ChEBI" id="CHEBI:29105"/>
    </ligand>
</feature>
<dbReference type="GO" id="GO:0004089">
    <property type="term" value="F:carbonate dehydratase activity"/>
    <property type="evidence" value="ECO:0007669"/>
    <property type="project" value="UniProtKB-UniRule"/>
</dbReference>
<evidence type="ECO:0000256" key="1">
    <source>
        <dbReference type="ARBA" id="ARBA00002904"/>
    </source>
</evidence>
<comment type="catalytic activity">
    <reaction evidence="6 8">
        <text>hydrogencarbonate + H(+) = CO2 + H2O</text>
        <dbReference type="Rhea" id="RHEA:10748"/>
        <dbReference type="ChEBI" id="CHEBI:15377"/>
        <dbReference type="ChEBI" id="CHEBI:15378"/>
        <dbReference type="ChEBI" id="CHEBI:16526"/>
        <dbReference type="ChEBI" id="CHEBI:17544"/>
        <dbReference type="EC" id="4.2.1.1"/>
    </reaction>
</comment>
<dbReference type="AlphaFoldDB" id="A0A1B6DAJ7"/>
<dbReference type="InterPro" id="IPR001765">
    <property type="entry name" value="Carbonic_anhydrase"/>
</dbReference>
<evidence type="ECO:0000256" key="3">
    <source>
        <dbReference type="ARBA" id="ARBA00022723"/>
    </source>
</evidence>
<keyword evidence="5 8" id="KW-0456">Lyase</keyword>
<proteinExistence type="inferred from homology"/>
<accession>A0A1B6DAJ7</accession>
<evidence type="ECO:0000256" key="4">
    <source>
        <dbReference type="ARBA" id="ARBA00022833"/>
    </source>
</evidence>
<gene>
    <name evidence="10" type="ORF">g.15410</name>
    <name evidence="9" type="ORF">g.15412</name>
    <name evidence="11" type="ORF">g.15414</name>
</gene>
<dbReference type="GO" id="GO:0008270">
    <property type="term" value="F:zinc ion binding"/>
    <property type="evidence" value="ECO:0007669"/>
    <property type="project" value="UniProtKB-UniRule"/>
</dbReference>
<organism evidence="9">
    <name type="scientific">Clastoptera arizonana</name>
    <name type="common">Arizona spittle bug</name>
    <dbReference type="NCBI Taxonomy" id="38151"/>
    <lineage>
        <taxon>Eukaryota</taxon>
        <taxon>Metazoa</taxon>
        <taxon>Ecdysozoa</taxon>
        <taxon>Arthropoda</taxon>
        <taxon>Hexapoda</taxon>
        <taxon>Insecta</taxon>
        <taxon>Pterygota</taxon>
        <taxon>Neoptera</taxon>
        <taxon>Paraneoptera</taxon>
        <taxon>Hemiptera</taxon>
        <taxon>Auchenorrhyncha</taxon>
        <taxon>Cercopoidea</taxon>
        <taxon>Clastopteridae</taxon>
        <taxon>Clastoptera</taxon>
    </lineage>
</organism>
<evidence type="ECO:0000313" key="9">
    <source>
        <dbReference type="EMBL" id="JAS22721.1"/>
    </source>
</evidence>
<evidence type="ECO:0000256" key="2">
    <source>
        <dbReference type="ARBA" id="ARBA00006217"/>
    </source>
</evidence>
<evidence type="ECO:0000313" key="10">
    <source>
        <dbReference type="EMBL" id="JAS30070.1"/>
    </source>
</evidence>
<dbReference type="PANTHER" id="PTHR11002">
    <property type="entry name" value="CARBONIC ANHYDRASE"/>
    <property type="match status" value="1"/>
</dbReference>